<keyword evidence="1" id="KW-1133">Transmembrane helix</keyword>
<dbReference type="AlphaFoldDB" id="N1UZD1"/>
<evidence type="ECO:0008006" key="4">
    <source>
        <dbReference type="Google" id="ProtNLM"/>
    </source>
</evidence>
<evidence type="ECO:0000313" key="2">
    <source>
        <dbReference type="EMBL" id="EMY34420.1"/>
    </source>
</evidence>
<dbReference type="EMBL" id="ANPE02000114">
    <property type="protein sequence ID" value="EMY34420.1"/>
    <property type="molecule type" value="Genomic_DNA"/>
</dbReference>
<dbReference type="InterPro" id="IPR021401">
    <property type="entry name" value="DUF3040"/>
</dbReference>
<evidence type="ECO:0000313" key="3">
    <source>
        <dbReference type="Proteomes" id="UP000010729"/>
    </source>
</evidence>
<name>N1UZD1_9MICC</name>
<dbReference type="RefSeq" id="WP_005268785.1">
    <property type="nucleotide sequence ID" value="NZ_ANPE02000114.1"/>
</dbReference>
<organism evidence="2 3">
    <name type="scientific">Arthrobacter crystallopoietes BAB-32</name>
    <dbReference type="NCBI Taxonomy" id="1246476"/>
    <lineage>
        <taxon>Bacteria</taxon>
        <taxon>Bacillati</taxon>
        <taxon>Actinomycetota</taxon>
        <taxon>Actinomycetes</taxon>
        <taxon>Micrococcales</taxon>
        <taxon>Micrococcaceae</taxon>
        <taxon>Crystallibacter</taxon>
    </lineage>
</organism>
<feature type="transmembrane region" description="Helical" evidence="1">
    <location>
        <begin position="64"/>
        <end position="83"/>
    </location>
</feature>
<evidence type="ECO:0000256" key="1">
    <source>
        <dbReference type="SAM" id="Phobius"/>
    </source>
</evidence>
<keyword evidence="1" id="KW-0472">Membrane</keyword>
<feature type="transmembrane region" description="Helical" evidence="1">
    <location>
        <begin position="37"/>
        <end position="58"/>
    </location>
</feature>
<reference evidence="2 3" key="1">
    <citation type="journal article" date="2013" name="Genome Announc.">
        <title>Draft Genome Sequence of Arthrobacter crystallopoietes Strain BAB-32, Revealing Genes for Bioremediation.</title>
        <authorList>
            <person name="Joshi M.N."/>
            <person name="Pandit A.S."/>
            <person name="Sharma A."/>
            <person name="Pandya R.V."/>
            <person name="Desai S.M."/>
            <person name="Saxena A.K."/>
            <person name="Bagatharia S.B."/>
        </authorList>
    </citation>
    <scope>NUCLEOTIDE SEQUENCE [LARGE SCALE GENOMIC DNA]</scope>
    <source>
        <strain evidence="2 3">BAB-32</strain>
    </source>
</reference>
<comment type="caution">
    <text evidence="2">The sequence shown here is derived from an EMBL/GenBank/DDBJ whole genome shotgun (WGS) entry which is preliminary data.</text>
</comment>
<keyword evidence="1" id="KW-0812">Transmembrane</keyword>
<accession>N1UZD1</accession>
<protein>
    <recommendedName>
        <fullName evidence="4">DUF3040 domain-containing protein</fullName>
    </recommendedName>
</protein>
<dbReference type="Pfam" id="PF11239">
    <property type="entry name" value="DUF3040"/>
    <property type="match status" value="1"/>
</dbReference>
<sequence>MPLSEEERKRLEELEQALSADDPGLAHKLGSARGGRVPGRIAVTSILISVAGLALIIVGIATQITIIGVLGFLVMGAGAYRLVGNRLFRGTGKKRINNDGGASP</sequence>
<keyword evidence="3" id="KW-1185">Reference proteome</keyword>
<dbReference type="Proteomes" id="UP000010729">
    <property type="component" value="Unassembled WGS sequence"/>
</dbReference>
<proteinExistence type="predicted"/>
<gene>
    <name evidence="2" type="ORF">D477_009720</name>
</gene>